<accession>A0ACC0FMZ0</accession>
<evidence type="ECO:0000313" key="1">
    <source>
        <dbReference type="EMBL" id="KAI7989894.1"/>
    </source>
</evidence>
<keyword evidence="2" id="KW-1185">Reference proteome</keyword>
<organism evidence="1 2">
    <name type="scientific">Camellia lanceoleosa</name>
    <dbReference type="NCBI Taxonomy" id="1840588"/>
    <lineage>
        <taxon>Eukaryota</taxon>
        <taxon>Viridiplantae</taxon>
        <taxon>Streptophyta</taxon>
        <taxon>Embryophyta</taxon>
        <taxon>Tracheophyta</taxon>
        <taxon>Spermatophyta</taxon>
        <taxon>Magnoliopsida</taxon>
        <taxon>eudicotyledons</taxon>
        <taxon>Gunneridae</taxon>
        <taxon>Pentapetalae</taxon>
        <taxon>asterids</taxon>
        <taxon>Ericales</taxon>
        <taxon>Theaceae</taxon>
        <taxon>Camellia</taxon>
    </lineage>
</organism>
<gene>
    <name evidence="1" type="ORF">LOK49_LG13G01292</name>
</gene>
<name>A0ACC0FMZ0_9ERIC</name>
<protein>
    <submittedName>
        <fullName evidence="1">SPX domain-containing membrane protein</fullName>
    </submittedName>
</protein>
<sequence length="699" mass="77987">MVAFGKKLKERQIQEWQGYYINYKLMKKKVKQYAHQIEIGALDHRHVLKDFSRMLDSQIEKTVLFLLEQQGLLASRIAKLGEQQDSIQQEPDISRLSEIREAYREVGRDLLKLLFFVEINAVGLRKILKKFDKRFGYRFTDYYVKTRANHPYSQLQQVFKHVGLGAVVGAISRNLADLQDCQGSYLSIYDQPAIALQDPVVDSIKAAVDRLTYSTNFLHFLGQHALIMQEEELPTPSEERADDERYHFMSLILNLANTFLYMVNTYIVVPTADDYSLSLGAAATVCGIVIGAMAVAQVFSSVYFSAWSNKSYFKPLIFSSIVLFAGNIMYALAYDLNSIAVLLLGRLFCGLGSARAVNRRYISDCVPLKIRLQASAGFVSASALGMACGPALAGLLQTNFKIYKITFNQDTLPGWVMAVAWLLYLLWLWISFKEPLRETERQHVPPGPNADQEKNDVLEEGLAQPLLLGSKDNQQDEDGDQECDVSEEAPEESRGPATSIGSAYRLLTPSVKVQLLIYFMLKYAMEVLLSESSVITTYYFHWSTSKVALFLACLGLTVLPVNIVVGSYISNMFEDRQILLASEIMVCIGILLSFHIVIPYSVPQYVCSGLIMFVSAEVLEGVNLSLLSRVMSSRLSRGTYNGGLLSTEAGTIARVIADGTITLAGYLGNSRLLNATLLPSLLICITSIIATCCTYNSLY</sequence>
<dbReference type="EMBL" id="CM045771">
    <property type="protein sequence ID" value="KAI7989894.1"/>
    <property type="molecule type" value="Genomic_DNA"/>
</dbReference>
<reference evidence="1 2" key="1">
    <citation type="journal article" date="2022" name="Plant J.">
        <title>Chromosome-level genome of Camellia lanceoleosa provides a valuable resource for understanding genome evolution and self-incompatibility.</title>
        <authorList>
            <person name="Gong W."/>
            <person name="Xiao S."/>
            <person name="Wang L."/>
            <person name="Liao Z."/>
            <person name="Chang Y."/>
            <person name="Mo W."/>
            <person name="Hu G."/>
            <person name="Li W."/>
            <person name="Zhao G."/>
            <person name="Zhu H."/>
            <person name="Hu X."/>
            <person name="Ji K."/>
            <person name="Xiang X."/>
            <person name="Song Q."/>
            <person name="Yuan D."/>
            <person name="Jin S."/>
            <person name="Zhang L."/>
        </authorList>
    </citation>
    <scope>NUCLEOTIDE SEQUENCE [LARGE SCALE GENOMIC DNA]</scope>
    <source>
        <strain evidence="1">SQ_2022a</strain>
    </source>
</reference>
<comment type="caution">
    <text evidence="1">The sequence shown here is derived from an EMBL/GenBank/DDBJ whole genome shotgun (WGS) entry which is preliminary data.</text>
</comment>
<evidence type="ECO:0000313" key="2">
    <source>
        <dbReference type="Proteomes" id="UP001060215"/>
    </source>
</evidence>
<dbReference type="Proteomes" id="UP001060215">
    <property type="component" value="Chromosome 14"/>
</dbReference>
<proteinExistence type="predicted"/>